<protein>
    <submittedName>
        <fullName evidence="1">Uncharacterized protein</fullName>
    </submittedName>
</protein>
<comment type="caution">
    <text evidence="1">The sequence shown here is derived from an EMBL/GenBank/DDBJ whole genome shotgun (WGS) entry which is preliminary data.</text>
</comment>
<keyword evidence="2" id="KW-1185">Reference proteome</keyword>
<gene>
    <name evidence="1" type="ORF">APZ42_016319</name>
</gene>
<proteinExistence type="predicted"/>
<dbReference type="OrthoDB" id="6348385at2759"/>
<reference evidence="1 2" key="1">
    <citation type="submission" date="2016-03" db="EMBL/GenBank/DDBJ databases">
        <title>EvidentialGene: Evidence-directed Construction of Genes on Genomes.</title>
        <authorList>
            <person name="Gilbert D.G."/>
            <person name="Choi J.-H."/>
            <person name="Mockaitis K."/>
            <person name="Colbourne J."/>
            <person name="Pfrender M."/>
        </authorList>
    </citation>
    <scope>NUCLEOTIDE SEQUENCE [LARGE SCALE GENOMIC DNA]</scope>
    <source>
        <strain evidence="1 2">Xinb3</strain>
        <tissue evidence="1">Complete organism</tissue>
    </source>
</reference>
<dbReference type="PANTHER" id="PTHR22091:SF1">
    <property type="entry name" value="COILED-COIL DOMAIN-CONTAINING PROTEIN 77"/>
    <property type="match status" value="1"/>
</dbReference>
<organism evidence="1 2">
    <name type="scientific">Daphnia magna</name>
    <dbReference type="NCBI Taxonomy" id="35525"/>
    <lineage>
        <taxon>Eukaryota</taxon>
        <taxon>Metazoa</taxon>
        <taxon>Ecdysozoa</taxon>
        <taxon>Arthropoda</taxon>
        <taxon>Crustacea</taxon>
        <taxon>Branchiopoda</taxon>
        <taxon>Diplostraca</taxon>
        <taxon>Cladocera</taxon>
        <taxon>Anomopoda</taxon>
        <taxon>Daphniidae</taxon>
        <taxon>Daphnia</taxon>
    </lineage>
</organism>
<accession>A0A0P5BCH6</accession>
<dbReference type="AlphaFoldDB" id="A0A0P5BCH6"/>
<name>A0A0P5BCH6_9CRUS</name>
<dbReference type="PANTHER" id="PTHR22091">
    <property type="entry name" value="COILED-COIL DOMAIN-CONTAINING PROTEIN 77"/>
    <property type="match status" value="1"/>
</dbReference>
<dbReference type="GO" id="GO:0005813">
    <property type="term" value="C:centrosome"/>
    <property type="evidence" value="ECO:0007669"/>
    <property type="project" value="TreeGrafter"/>
</dbReference>
<dbReference type="EMBL" id="LRGB01000626">
    <property type="protein sequence ID" value="KZS17453.1"/>
    <property type="molecule type" value="Genomic_DNA"/>
</dbReference>
<dbReference type="InterPro" id="IPR037696">
    <property type="entry name" value="CCDC77"/>
</dbReference>
<sequence>MNIHSGQHSCAEYPRMTDKNDDELPATRGVLQKYKTMLEKCLREYEGLDRGLAALRFQLEERQQLESKIESLEENLRLTNGVLGRTQALLLTERNNCQQMALHIDLLRKQHELDREKLDLLLSLNGKPVPNHFFQGELVLKQHIAKMDKLMKEQASKLLDERSLLKEEWEKERRINEKCKKELKQRIQDLKEKLLLANDYRMQRSQKHIQDFLSGKTVDDFNYLFDHSSTPSARGTRVEHCTDQEIKRLRKKVVELEKETESYHKKLTAQNNMVQEIKDESQKRADKFQTQTKSMKEMMERLKEENNQLNKRRLIEGSGFRNEVKLLKDQLDRTQRQLCFLTLRKCEG</sequence>
<evidence type="ECO:0000313" key="2">
    <source>
        <dbReference type="Proteomes" id="UP000076858"/>
    </source>
</evidence>
<evidence type="ECO:0000313" key="1">
    <source>
        <dbReference type="EMBL" id="KZS17453.1"/>
    </source>
</evidence>
<dbReference type="Proteomes" id="UP000076858">
    <property type="component" value="Unassembled WGS sequence"/>
</dbReference>